<accession>A0A660L1R9</accession>
<organism evidence="1 2">
    <name type="scientific">Solirubrobacter pauli</name>
    <dbReference type="NCBI Taxonomy" id="166793"/>
    <lineage>
        <taxon>Bacteria</taxon>
        <taxon>Bacillati</taxon>
        <taxon>Actinomycetota</taxon>
        <taxon>Thermoleophilia</taxon>
        <taxon>Solirubrobacterales</taxon>
        <taxon>Solirubrobacteraceae</taxon>
        <taxon>Solirubrobacter</taxon>
    </lineage>
</organism>
<dbReference type="AlphaFoldDB" id="A0A660L1R9"/>
<sequence length="81" mass="8362">MGIKSGAQTDDGLDVDAVSSIRASGAPVAIAGASAVAAPSEFFAILRCYLPEADACIKLNMALRSTSPYVDDTGARSWWAI</sequence>
<dbReference type="EMBL" id="RBIL01000003">
    <property type="protein sequence ID" value="RKQ84797.1"/>
    <property type="molecule type" value="Genomic_DNA"/>
</dbReference>
<protein>
    <submittedName>
        <fullName evidence="1">Uncharacterized protein</fullName>
    </submittedName>
</protein>
<name>A0A660L1R9_9ACTN</name>
<proteinExistence type="predicted"/>
<gene>
    <name evidence="1" type="ORF">C8N24_6427</name>
</gene>
<evidence type="ECO:0000313" key="1">
    <source>
        <dbReference type="EMBL" id="RKQ84797.1"/>
    </source>
</evidence>
<evidence type="ECO:0000313" key="2">
    <source>
        <dbReference type="Proteomes" id="UP000278962"/>
    </source>
</evidence>
<reference evidence="1 2" key="1">
    <citation type="submission" date="2018-10" db="EMBL/GenBank/DDBJ databases">
        <title>Genomic Encyclopedia of Archaeal and Bacterial Type Strains, Phase II (KMG-II): from individual species to whole genera.</title>
        <authorList>
            <person name="Goeker M."/>
        </authorList>
    </citation>
    <scope>NUCLEOTIDE SEQUENCE [LARGE SCALE GENOMIC DNA]</scope>
    <source>
        <strain evidence="1 2">DSM 14954</strain>
    </source>
</reference>
<keyword evidence="2" id="KW-1185">Reference proteome</keyword>
<comment type="caution">
    <text evidence="1">The sequence shown here is derived from an EMBL/GenBank/DDBJ whole genome shotgun (WGS) entry which is preliminary data.</text>
</comment>
<dbReference type="Proteomes" id="UP000278962">
    <property type="component" value="Unassembled WGS sequence"/>
</dbReference>